<gene>
    <name evidence="1" type="ORF">HannXRQ_Chr15g0481141</name>
</gene>
<proteinExistence type="predicted"/>
<accession>A0A251SCY0</accession>
<keyword evidence="2" id="KW-1185">Reference proteome</keyword>
<evidence type="ECO:0000313" key="2">
    <source>
        <dbReference type="Proteomes" id="UP000215914"/>
    </source>
</evidence>
<dbReference type="EMBL" id="CM007904">
    <property type="protein sequence ID" value="OTF95260.1"/>
    <property type="molecule type" value="Genomic_DNA"/>
</dbReference>
<dbReference type="Proteomes" id="UP000215914">
    <property type="component" value="Chromosome 15"/>
</dbReference>
<dbReference type="InParanoid" id="A0A251SCY0"/>
<evidence type="ECO:0000313" key="1">
    <source>
        <dbReference type="EMBL" id="OTF95260.1"/>
    </source>
</evidence>
<name>A0A251SCY0_HELAN</name>
<dbReference type="AlphaFoldDB" id="A0A251SCY0"/>
<sequence length="97" mass="11045">MAGVHAFKSHISRSNLQFCFPPRRRTSPTTCRYTTVEIITGHYGGCGEVSRRLRRTACSYLRALFPGLIVGLLLAKKICRRQILQPGKCYKWVRSSD</sequence>
<protein>
    <submittedName>
        <fullName evidence="1">Uncharacterized protein</fullName>
    </submittedName>
</protein>
<organism evidence="1 2">
    <name type="scientific">Helianthus annuus</name>
    <name type="common">Common sunflower</name>
    <dbReference type="NCBI Taxonomy" id="4232"/>
    <lineage>
        <taxon>Eukaryota</taxon>
        <taxon>Viridiplantae</taxon>
        <taxon>Streptophyta</taxon>
        <taxon>Embryophyta</taxon>
        <taxon>Tracheophyta</taxon>
        <taxon>Spermatophyta</taxon>
        <taxon>Magnoliopsida</taxon>
        <taxon>eudicotyledons</taxon>
        <taxon>Gunneridae</taxon>
        <taxon>Pentapetalae</taxon>
        <taxon>asterids</taxon>
        <taxon>campanulids</taxon>
        <taxon>Asterales</taxon>
        <taxon>Asteraceae</taxon>
        <taxon>Asteroideae</taxon>
        <taxon>Heliantheae alliance</taxon>
        <taxon>Heliantheae</taxon>
        <taxon>Helianthus</taxon>
    </lineage>
</organism>
<reference evidence="2" key="1">
    <citation type="journal article" date="2017" name="Nature">
        <title>The sunflower genome provides insights into oil metabolism, flowering and Asterid evolution.</title>
        <authorList>
            <person name="Badouin H."/>
            <person name="Gouzy J."/>
            <person name="Grassa C.J."/>
            <person name="Murat F."/>
            <person name="Staton S.E."/>
            <person name="Cottret L."/>
            <person name="Lelandais-Briere C."/>
            <person name="Owens G.L."/>
            <person name="Carrere S."/>
            <person name="Mayjonade B."/>
            <person name="Legrand L."/>
            <person name="Gill N."/>
            <person name="Kane N.C."/>
            <person name="Bowers J.E."/>
            <person name="Hubner S."/>
            <person name="Bellec A."/>
            <person name="Berard A."/>
            <person name="Berges H."/>
            <person name="Blanchet N."/>
            <person name="Boniface M.C."/>
            <person name="Brunel D."/>
            <person name="Catrice O."/>
            <person name="Chaidir N."/>
            <person name="Claudel C."/>
            <person name="Donnadieu C."/>
            <person name="Faraut T."/>
            <person name="Fievet G."/>
            <person name="Helmstetter N."/>
            <person name="King M."/>
            <person name="Knapp S.J."/>
            <person name="Lai Z."/>
            <person name="Le Paslier M.C."/>
            <person name="Lippi Y."/>
            <person name="Lorenzon L."/>
            <person name="Mandel J.R."/>
            <person name="Marage G."/>
            <person name="Marchand G."/>
            <person name="Marquand E."/>
            <person name="Bret-Mestries E."/>
            <person name="Morien E."/>
            <person name="Nambeesan S."/>
            <person name="Nguyen T."/>
            <person name="Pegot-Espagnet P."/>
            <person name="Pouilly N."/>
            <person name="Raftis F."/>
            <person name="Sallet E."/>
            <person name="Schiex T."/>
            <person name="Thomas J."/>
            <person name="Vandecasteele C."/>
            <person name="Vares D."/>
            <person name="Vear F."/>
            <person name="Vautrin S."/>
            <person name="Crespi M."/>
            <person name="Mangin B."/>
            <person name="Burke J.M."/>
            <person name="Salse J."/>
            <person name="Munos S."/>
            <person name="Vincourt P."/>
            <person name="Rieseberg L.H."/>
            <person name="Langlade N.B."/>
        </authorList>
    </citation>
    <scope>NUCLEOTIDE SEQUENCE [LARGE SCALE GENOMIC DNA]</scope>
    <source>
        <strain evidence="2">cv. SF193</strain>
    </source>
</reference>